<evidence type="ECO:0000313" key="6">
    <source>
        <dbReference type="EMBL" id="MBM7693065.1"/>
    </source>
</evidence>
<proteinExistence type="inferred from homology"/>
<dbReference type="InterPro" id="IPR038765">
    <property type="entry name" value="Papain-like_cys_pep_sf"/>
</dbReference>
<feature type="domain" description="NlpC/P60" evidence="5">
    <location>
        <begin position="178"/>
        <end position="302"/>
    </location>
</feature>
<evidence type="ECO:0000256" key="1">
    <source>
        <dbReference type="ARBA" id="ARBA00007074"/>
    </source>
</evidence>
<comment type="caution">
    <text evidence="6">The sequence shown here is derived from an EMBL/GenBank/DDBJ whole genome shotgun (WGS) entry which is preliminary data.</text>
</comment>
<accession>A0ABS2QIU6</accession>
<evidence type="ECO:0000313" key="7">
    <source>
        <dbReference type="Proteomes" id="UP000823486"/>
    </source>
</evidence>
<dbReference type="RefSeq" id="WP_204543593.1">
    <property type="nucleotide sequence ID" value="NZ_JAFBFI010000010.1"/>
</dbReference>
<dbReference type="Proteomes" id="UP000823486">
    <property type="component" value="Unassembled WGS sequence"/>
</dbReference>
<keyword evidence="7" id="KW-1185">Reference proteome</keyword>
<reference evidence="6 7" key="1">
    <citation type="submission" date="2021-01" db="EMBL/GenBank/DDBJ databases">
        <title>Genomic Encyclopedia of Type Strains, Phase IV (KMG-IV): sequencing the most valuable type-strain genomes for metagenomic binning, comparative biology and taxonomic classification.</title>
        <authorList>
            <person name="Goeker M."/>
        </authorList>
    </citation>
    <scope>NUCLEOTIDE SEQUENCE [LARGE SCALE GENOMIC DNA]</scope>
    <source>
        <strain evidence="6 7">DSM 105482</strain>
    </source>
</reference>
<dbReference type="SUPFAM" id="SSF54001">
    <property type="entry name" value="Cysteine proteinases"/>
    <property type="match status" value="1"/>
</dbReference>
<dbReference type="Pfam" id="PF23795">
    <property type="entry name" value="SH3_YKFC_2nd"/>
    <property type="match status" value="1"/>
</dbReference>
<dbReference type="Pfam" id="PF00877">
    <property type="entry name" value="NLPC_P60"/>
    <property type="match status" value="1"/>
</dbReference>
<keyword evidence="3" id="KW-0378">Hydrolase</keyword>
<dbReference type="PANTHER" id="PTHR47053:SF3">
    <property type="entry name" value="GAMMA-D-GLUTAMYL-L-LYSINE DIPEPTIDYL-PEPTIDASE"/>
    <property type="match status" value="1"/>
</dbReference>
<keyword evidence="4" id="KW-0788">Thiol protease</keyword>
<dbReference type="PROSITE" id="PS51935">
    <property type="entry name" value="NLPC_P60"/>
    <property type="match status" value="1"/>
</dbReference>
<keyword evidence="2" id="KW-0645">Protease</keyword>
<sequence length="307" mass="33812">MENNKWVVNVPVATVWTNYNSARALDKLAVQNPVQIQEWLEGLTYETSLELCNNNLVQTQALLGEEVLITEEKEGWSHVVCLSQPSSKDERGYPGWIPTVQLTRNQNWSLSEGPAAVIQSKKTLLTTDKGDDLEVCYQTILPLISQENGRVRVKIPAGSGELNEGDVKIYMSLSSIPKGNGKGIVEAGEQFVGLPYLWGGVSSFGYDCSGFSYTMCKANGYIIPRDAHDQLNTGSEADLNNLLPGDLLYFAYEEGRGSIHHVGIYYGDGKLLHSPNTGKCIEIIPLAGTLYEKELCAARRYGAETEE</sequence>
<evidence type="ECO:0000256" key="2">
    <source>
        <dbReference type="ARBA" id="ARBA00022670"/>
    </source>
</evidence>
<dbReference type="Gene3D" id="3.90.1720.10">
    <property type="entry name" value="endopeptidase domain like (from Nostoc punctiforme)"/>
    <property type="match status" value="1"/>
</dbReference>
<gene>
    <name evidence="6" type="ORF">JOC77_002504</name>
</gene>
<protein>
    <recommendedName>
        <fullName evidence="5">NlpC/P60 domain-containing protein</fullName>
    </recommendedName>
</protein>
<name>A0ABS2QIU6_9BACI</name>
<dbReference type="Gene3D" id="2.30.30.40">
    <property type="entry name" value="SH3 Domains"/>
    <property type="match status" value="1"/>
</dbReference>
<dbReference type="PANTHER" id="PTHR47053">
    <property type="entry name" value="MUREIN DD-ENDOPEPTIDASE MEPH-RELATED"/>
    <property type="match status" value="1"/>
</dbReference>
<dbReference type="InterPro" id="IPR057812">
    <property type="entry name" value="SH3_YKFC_2nd"/>
</dbReference>
<evidence type="ECO:0000259" key="5">
    <source>
        <dbReference type="PROSITE" id="PS51935"/>
    </source>
</evidence>
<organism evidence="6 7">
    <name type="scientific">Peribacillus deserti</name>
    <dbReference type="NCBI Taxonomy" id="673318"/>
    <lineage>
        <taxon>Bacteria</taxon>
        <taxon>Bacillati</taxon>
        <taxon>Bacillota</taxon>
        <taxon>Bacilli</taxon>
        <taxon>Bacillales</taxon>
        <taxon>Bacillaceae</taxon>
        <taxon>Peribacillus</taxon>
    </lineage>
</organism>
<comment type="similarity">
    <text evidence="1">Belongs to the peptidase C40 family.</text>
</comment>
<dbReference type="InterPro" id="IPR000064">
    <property type="entry name" value="NLP_P60_dom"/>
</dbReference>
<evidence type="ECO:0000256" key="3">
    <source>
        <dbReference type="ARBA" id="ARBA00022801"/>
    </source>
</evidence>
<dbReference type="EMBL" id="JAFBFI010000010">
    <property type="protein sequence ID" value="MBM7693065.1"/>
    <property type="molecule type" value="Genomic_DNA"/>
</dbReference>
<dbReference type="InterPro" id="IPR051202">
    <property type="entry name" value="Peptidase_C40"/>
</dbReference>
<evidence type="ECO:0000256" key="4">
    <source>
        <dbReference type="ARBA" id="ARBA00022807"/>
    </source>
</evidence>